<gene>
    <name evidence="1" type="ORF">GNP88_20545</name>
</gene>
<organism evidence="1 2">
    <name type="scientific">Aliivibrio fischeri</name>
    <name type="common">Vibrio fischeri</name>
    <dbReference type="NCBI Taxonomy" id="668"/>
    <lineage>
        <taxon>Bacteria</taxon>
        <taxon>Pseudomonadati</taxon>
        <taxon>Pseudomonadota</taxon>
        <taxon>Gammaproteobacteria</taxon>
        <taxon>Vibrionales</taxon>
        <taxon>Vibrionaceae</taxon>
        <taxon>Aliivibrio</taxon>
    </lineage>
</organism>
<proteinExistence type="predicted"/>
<accession>A0A844P824</accession>
<name>A0A844P824_ALIFS</name>
<evidence type="ECO:0000313" key="1">
    <source>
        <dbReference type="EMBL" id="MUK51480.1"/>
    </source>
</evidence>
<protein>
    <submittedName>
        <fullName evidence="1">Uncharacterized protein</fullName>
    </submittedName>
</protein>
<dbReference type="RefSeq" id="WP_155656777.1">
    <property type="nucleotide sequence ID" value="NZ_WOBN01000062.1"/>
</dbReference>
<evidence type="ECO:0000313" key="2">
    <source>
        <dbReference type="Proteomes" id="UP000448038"/>
    </source>
</evidence>
<reference evidence="1 2" key="1">
    <citation type="submission" date="2019-11" db="EMBL/GenBank/DDBJ databases">
        <title>Using colonization assays and comparative genomics to discover symbiosis behaviors and factors in Vibrio fischeri.</title>
        <authorList>
            <person name="Bongrand C."/>
            <person name="Moriano-Gutierrez S."/>
            <person name="Arevalo P."/>
            <person name="Mcfall-Ngai M."/>
            <person name="Visick K."/>
            <person name="Polz M.F."/>
            <person name="Ruby E.G."/>
        </authorList>
    </citation>
    <scope>NUCLEOTIDE SEQUENCE [LARGE SCALE GENOMIC DNA]</scope>
    <source>
        <strain evidence="2">emors.4.1</strain>
    </source>
</reference>
<dbReference type="AlphaFoldDB" id="A0A844P824"/>
<dbReference type="Proteomes" id="UP000448038">
    <property type="component" value="Unassembled WGS sequence"/>
</dbReference>
<dbReference type="EMBL" id="WOBN01000062">
    <property type="protein sequence ID" value="MUK51480.1"/>
    <property type="molecule type" value="Genomic_DNA"/>
</dbReference>
<sequence>MLIDTIARVNELRQKALSEPIFLQSAIEHEKAIQNVEMMTVFDKKRKSLADIYGGHSEGFDK</sequence>
<comment type="caution">
    <text evidence="1">The sequence shown here is derived from an EMBL/GenBank/DDBJ whole genome shotgun (WGS) entry which is preliminary data.</text>
</comment>